<evidence type="ECO:0000256" key="8">
    <source>
        <dbReference type="ARBA" id="ARBA00023136"/>
    </source>
</evidence>
<feature type="transmembrane region" description="Helical" evidence="10">
    <location>
        <begin position="332"/>
        <end position="355"/>
    </location>
</feature>
<evidence type="ECO:0000256" key="4">
    <source>
        <dbReference type="ARBA" id="ARBA00022475"/>
    </source>
</evidence>
<evidence type="ECO:0000313" key="12">
    <source>
        <dbReference type="Proteomes" id="UP001499951"/>
    </source>
</evidence>
<feature type="transmembrane region" description="Helical" evidence="10">
    <location>
        <begin position="144"/>
        <end position="161"/>
    </location>
</feature>
<evidence type="ECO:0000256" key="7">
    <source>
        <dbReference type="ARBA" id="ARBA00023065"/>
    </source>
</evidence>
<feature type="transmembrane region" description="Helical" evidence="10">
    <location>
        <begin position="101"/>
        <end position="124"/>
    </location>
</feature>
<dbReference type="PANTHER" id="PTHR43298:SF2">
    <property type="entry name" value="FMN_FAD EXPORTER YEEO-RELATED"/>
    <property type="match status" value="1"/>
</dbReference>
<dbReference type="CDD" id="cd13131">
    <property type="entry name" value="MATE_NorM_like"/>
    <property type="match status" value="1"/>
</dbReference>
<dbReference type="InterPro" id="IPR050222">
    <property type="entry name" value="MATE_MdtK"/>
</dbReference>
<name>A0ABP3P7V8_9PROT</name>
<evidence type="ECO:0000256" key="9">
    <source>
        <dbReference type="ARBA" id="ARBA00031636"/>
    </source>
</evidence>
<keyword evidence="2" id="KW-0813">Transport</keyword>
<dbReference type="NCBIfam" id="TIGR00797">
    <property type="entry name" value="matE"/>
    <property type="match status" value="1"/>
</dbReference>
<feature type="transmembrane region" description="Helical" evidence="10">
    <location>
        <begin position="173"/>
        <end position="197"/>
    </location>
</feature>
<keyword evidence="6 10" id="KW-1133">Transmembrane helix</keyword>
<evidence type="ECO:0000256" key="6">
    <source>
        <dbReference type="ARBA" id="ARBA00022989"/>
    </source>
</evidence>
<keyword evidence="3" id="KW-0050">Antiport</keyword>
<keyword evidence="7" id="KW-0406">Ion transport</keyword>
<comment type="caution">
    <text evidence="11">The sequence shown here is derived from an EMBL/GenBank/DDBJ whole genome shotgun (WGS) entry which is preliminary data.</text>
</comment>
<evidence type="ECO:0000313" key="11">
    <source>
        <dbReference type="EMBL" id="GAA0558388.1"/>
    </source>
</evidence>
<keyword evidence="5 10" id="KW-0812">Transmembrane</keyword>
<feature type="transmembrane region" description="Helical" evidence="10">
    <location>
        <begin position="433"/>
        <end position="455"/>
    </location>
</feature>
<dbReference type="InterPro" id="IPR048279">
    <property type="entry name" value="MdtK-like"/>
</dbReference>
<dbReference type="PIRSF" id="PIRSF006603">
    <property type="entry name" value="DinF"/>
    <property type="match status" value="1"/>
</dbReference>
<accession>A0ABP3P7V8</accession>
<comment type="subcellular location">
    <subcellularLocation>
        <location evidence="1">Cell inner membrane</location>
        <topology evidence="1">Multi-pass membrane protein</topology>
    </subcellularLocation>
</comment>
<evidence type="ECO:0000256" key="10">
    <source>
        <dbReference type="SAM" id="Phobius"/>
    </source>
</evidence>
<feature type="transmembrane region" description="Helical" evidence="10">
    <location>
        <begin position="209"/>
        <end position="232"/>
    </location>
</feature>
<evidence type="ECO:0000256" key="2">
    <source>
        <dbReference type="ARBA" id="ARBA00022448"/>
    </source>
</evidence>
<feature type="transmembrane region" description="Helical" evidence="10">
    <location>
        <begin position="375"/>
        <end position="394"/>
    </location>
</feature>
<evidence type="ECO:0000256" key="3">
    <source>
        <dbReference type="ARBA" id="ARBA00022449"/>
    </source>
</evidence>
<feature type="transmembrane region" description="Helical" evidence="10">
    <location>
        <begin position="297"/>
        <end position="320"/>
    </location>
</feature>
<proteinExistence type="predicted"/>
<reference evidence="12" key="1">
    <citation type="journal article" date="2019" name="Int. J. Syst. Evol. Microbiol.">
        <title>The Global Catalogue of Microorganisms (GCM) 10K type strain sequencing project: providing services to taxonomists for standard genome sequencing and annotation.</title>
        <authorList>
            <consortium name="The Broad Institute Genomics Platform"/>
            <consortium name="The Broad Institute Genome Sequencing Center for Infectious Disease"/>
            <person name="Wu L."/>
            <person name="Ma J."/>
        </authorList>
    </citation>
    <scope>NUCLEOTIDE SEQUENCE [LARGE SCALE GENOMIC DNA]</scope>
    <source>
        <strain evidence="12">JCM 15089</strain>
    </source>
</reference>
<keyword evidence="8 10" id="KW-0472">Membrane</keyword>
<organism evidence="11 12">
    <name type="scientific">Rhizomicrobium electricum</name>
    <dbReference type="NCBI Taxonomy" id="480070"/>
    <lineage>
        <taxon>Bacteria</taxon>
        <taxon>Pseudomonadati</taxon>
        <taxon>Pseudomonadota</taxon>
        <taxon>Alphaproteobacteria</taxon>
        <taxon>Micropepsales</taxon>
        <taxon>Micropepsaceae</taxon>
        <taxon>Rhizomicrobium</taxon>
    </lineage>
</organism>
<feature type="transmembrane region" description="Helical" evidence="10">
    <location>
        <begin position="252"/>
        <end position="277"/>
    </location>
</feature>
<dbReference type="Pfam" id="PF01554">
    <property type="entry name" value="MatE"/>
    <property type="match status" value="2"/>
</dbReference>
<sequence>MSEYTETNDIRPLTSPWVIEARELMKLAMPLVATQLAQMAILTTDVIMLGRLSKEALAGAALGNTIFYFAWLFGMGPTAAISPMIAHILGARRRDRANVRAVVRMGFWVTILISIPLTTFLMFAEPILVLLHQQPSLAAAAAQFVRPLSVGLVFSLGFQVLRSYVTALERPQASLWVMLITIIFNGLADYALIFGHFGFPKLGLLGSGIASACSYTFSCLAMVAVVLASRDLSEYRIFRRFFRPDWQKFAELFRLGMPIGMTMLFEAALFNAATLVMGTFGTVTVAAHQVAINVPSITFMVPLGIGLAATVRVGLAAGAADMVGARRAGFTALGIGAGFMSAMAVVLAVFPHQIAALYFAESADNADVMALCARFLQIAAAFQIFDGIQVVASLSLRGLKDARMPMWIAGAAYWLIGFPLCLGLGVGLGWQGFGVWTGLAFALMTAALLLSWRFVSLTRQRRK</sequence>
<evidence type="ECO:0000256" key="5">
    <source>
        <dbReference type="ARBA" id="ARBA00022692"/>
    </source>
</evidence>
<dbReference type="Proteomes" id="UP001499951">
    <property type="component" value="Unassembled WGS sequence"/>
</dbReference>
<keyword evidence="12" id="KW-1185">Reference proteome</keyword>
<dbReference type="EMBL" id="BAAADD010000001">
    <property type="protein sequence ID" value="GAA0558388.1"/>
    <property type="molecule type" value="Genomic_DNA"/>
</dbReference>
<evidence type="ECO:0000256" key="1">
    <source>
        <dbReference type="ARBA" id="ARBA00004429"/>
    </source>
</evidence>
<dbReference type="PANTHER" id="PTHR43298">
    <property type="entry name" value="MULTIDRUG RESISTANCE PROTEIN NORM-RELATED"/>
    <property type="match status" value="1"/>
</dbReference>
<gene>
    <name evidence="11" type="ORF">GCM10008942_03580</name>
</gene>
<feature type="transmembrane region" description="Helical" evidence="10">
    <location>
        <begin position="406"/>
        <end position="427"/>
    </location>
</feature>
<protein>
    <recommendedName>
        <fullName evidence="9">Multidrug-efflux transporter</fullName>
    </recommendedName>
</protein>
<dbReference type="InterPro" id="IPR002528">
    <property type="entry name" value="MATE_fam"/>
</dbReference>
<keyword evidence="4" id="KW-1003">Cell membrane</keyword>
<feature type="transmembrane region" description="Helical" evidence="10">
    <location>
        <begin position="68"/>
        <end position="89"/>
    </location>
</feature>
<dbReference type="RefSeq" id="WP_166930879.1">
    <property type="nucleotide sequence ID" value="NZ_BAAADD010000001.1"/>
</dbReference>